<evidence type="ECO:0000256" key="3">
    <source>
        <dbReference type="RuleBase" id="RU000363"/>
    </source>
</evidence>
<accession>A0A556MUW1</accession>
<evidence type="ECO:0000256" key="2">
    <source>
        <dbReference type="ARBA" id="ARBA00023002"/>
    </source>
</evidence>
<organism evidence="4 5">
    <name type="scientific">Mucilaginibacter corticis</name>
    <dbReference type="NCBI Taxonomy" id="2597670"/>
    <lineage>
        <taxon>Bacteria</taxon>
        <taxon>Pseudomonadati</taxon>
        <taxon>Bacteroidota</taxon>
        <taxon>Sphingobacteriia</taxon>
        <taxon>Sphingobacteriales</taxon>
        <taxon>Sphingobacteriaceae</taxon>
        <taxon>Mucilaginibacter</taxon>
    </lineage>
</organism>
<sequence>MKNVILITGASAGMGKDFAKGLVKDGHVVYGAARRVDKMDDIKALGVKILEMDVTDDASMVTGIDTIIKVEGRLDVLINNAGFGSYGAIEDVPMADARYQLEVNVIGAARLMQLVLPSMRKHKFGRIINVTSIGGKLAMAFGGWYHASKFALEALSDSLRNEVEQFGIDVIVIEPGGIKTEWSGIAGDNLKKISGHTAYKQKANQVAELFDTIENKVPGPEVITTLVRKAIEAKKPKTRYSDGYMAGVALFMRKILSDRLFDKIMMSQFKK</sequence>
<dbReference type="SUPFAM" id="SSF51735">
    <property type="entry name" value="NAD(P)-binding Rossmann-fold domains"/>
    <property type="match status" value="1"/>
</dbReference>
<keyword evidence="2" id="KW-0560">Oxidoreductase</keyword>
<dbReference type="PRINTS" id="PR00081">
    <property type="entry name" value="GDHRDH"/>
</dbReference>
<dbReference type="Proteomes" id="UP000318733">
    <property type="component" value="Unassembled WGS sequence"/>
</dbReference>
<dbReference type="AlphaFoldDB" id="A0A556MUW1"/>
<evidence type="ECO:0000313" key="5">
    <source>
        <dbReference type="Proteomes" id="UP000318733"/>
    </source>
</evidence>
<gene>
    <name evidence="4" type="ORF">FO440_05950</name>
</gene>
<dbReference type="OrthoDB" id="1235794at2"/>
<dbReference type="PANTHER" id="PTHR44169:SF6">
    <property type="entry name" value="NADPH-DEPENDENT 1-ACYLDIHYDROXYACETONE PHOSPHATE REDUCTASE"/>
    <property type="match status" value="1"/>
</dbReference>
<name>A0A556MUW1_9SPHI</name>
<dbReference type="CDD" id="cd05374">
    <property type="entry name" value="17beta-HSD-like_SDR_c"/>
    <property type="match status" value="1"/>
</dbReference>
<comment type="similarity">
    <text evidence="1 3">Belongs to the short-chain dehydrogenases/reductases (SDR) family.</text>
</comment>
<dbReference type="Gene3D" id="3.40.50.720">
    <property type="entry name" value="NAD(P)-binding Rossmann-like Domain"/>
    <property type="match status" value="1"/>
</dbReference>
<dbReference type="PRINTS" id="PR00080">
    <property type="entry name" value="SDRFAMILY"/>
</dbReference>
<keyword evidence="5" id="KW-1185">Reference proteome</keyword>
<dbReference type="InterPro" id="IPR036291">
    <property type="entry name" value="NAD(P)-bd_dom_sf"/>
</dbReference>
<protein>
    <submittedName>
        <fullName evidence="4">SDR family NAD(P)-dependent oxidoreductase</fullName>
    </submittedName>
</protein>
<evidence type="ECO:0000313" key="4">
    <source>
        <dbReference type="EMBL" id="TSJ43731.1"/>
    </source>
</evidence>
<evidence type="ECO:0000256" key="1">
    <source>
        <dbReference type="ARBA" id="ARBA00006484"/>
    </source>
</evidence>
<dbReference type="GO" id="GO:0016491">
    <property type="term" value="F:oxidoreductase activity"/>
    <property type="evidence" value="ECO:0007669"/>
    <property type="project" value="UniProtKB-KW"/>
</dbReference>
<dbReference type="RefSeq" id="WP_144247297.1">
    <property type="nucleotide sequence ID" value="NZ_VLPK01000001.1"/>
</dbReference>
<proteinExistence type="inferred from homology"/>
<dbReference type="EMBL" id="VLPK01000001">
    <property type="protein sequence ID" value="TSJ43731.1"/>
    <property type="molecule type" value="Genomic_DNA"/>
</dbReference>
<dbReference type="Pfam" id="PF00106">
    <property type="entry name" value="adh_short"/>
    <property type="match status" value="1"/>
</dbReference>
<reference evidence="4 5" key="1">
    <citation type="submission" date="2019-07" db="EMBL/GenBank/DDBJ databases">
        <authorList>
            <person name="Huq M.A."/>
        </authorList>
    </citation>
    <scope>NUCLEOTIDE SEQUENCE [LARGE SCALE GENOMIC DNA]</scope>
    <source>
        <strain evidence="4 5">MAH-19</strain>
    </source>
</reference>
<dbReference type="InterPro" id="IPR002347">
    <property type="entry name" value="SDR_fam"/>
</dbReference>
<dbReference type="PANTHER" id="PTHR44169">
    <property type="entry name" value="NADPH-DEPENDENT 1-ACYLDIHYDROXYACETONE PHOSPHATE REDUCTASE"/>
    <property type="match status" value="1"/>
</dbReference>
<dbReference type="NCBIfam" id="NF004826">
    <property type="entry name" value="PRK06182.1"/>
    <property type="match status" value="1"/>
</dbReference>
<comment type="caution">
    <text evidence="4">The sequence shown here is derived from an EMBL/GenBank/DDBJ whole genome shotgun (WGS) entry which is preliminary data.</text>
</comment>